<comment type="caution">
    <text evidence="8">The sequence shown here is derived from an EMBL/GenBank/DDBJ whole genome shotgun (WGS) entry which is preliminary data.</text>
</comment>
<feature type="domain" description="EamA" evidence="7">
    <location>
        <begin position="5"/>
        <end position="139"/>
    </location>
</feature>
<dbReference type="PANTHER" id="PTHR32322">
    <property type="entry name" value="INNER MEMBRANE TRANSPORTER"/>
    <property type="match status" value="1"/>
</dbReference>
<keyword evidence="4 6" id="KW-1133">Transmembrane helix</keyword>
<feature type="transmembrane region" description="Helical" evidence="6">
    <location>
        <begin position="267"/>
        <end position="285"/>
    </location>
</feature>
<feature type="transmembrane region" description="Helical" evidence="6">
    <location>
        <begin position="182"/>
        <end position="201"/>
    </location>
</feature>
<evidence type="ECO:0000256" key="6">
    <source>
        <dbReference type="SAM" id="Phobius"/>
    </source>
</evidence>
<comment type="subcellular location">
    <subcellularLocation>
        <location evidence="1">Membrane</location>
        <topology evidence="1">Multi-pass membrane protein</topology>
    </subcellularLocation>
</comment>
<dbReference type="InterPro" id="IPR037185">
    <property type="entry name" value="EmrE-like"/>
</dbReference>
<feature type="domain" description="EamA" evidence="7">
    <location>
        <begin position="151"/>
        <end position="284"/>
    </location>
</feature>
<dbReference type="Pfam" id="PF00892">
    <property type="entry name" value="EamA"/>
    <property type="match status" value="2"/>
</dbReference>
<dbReference type="Proteomes" id="UP000005156">
    <property type="component" value="Unassembled WGS sequence"/>
</dbReference>
<dbReference type="RefSeq" id="WP_008863593.1">
    <property type="nucleotide sequence ID" value="NZ_GL883686.1"/>
</dbReference>
<accession>F3QI12</accession>
<feature type="transmembrane region" description="Helical" evidence="6">
    <location>
        <begin position="213"/>
        <end position="233"/>
    </location>
</feature>
<feature type="transmembrane region" description="Helical" evidence="6">
    <location>
        <begin position="240"/>
        <end position="261"/>
    </location>
</feature>
<dbReference type="GO" id="GO:0016020">
    <property type="term" value="C:membrane"/>
    <property type="evidence" value="ECO:0007669"/>
    <property type="project" value="UniProtKB-SubCell"/>
</dbReference>
<reference evidence="8 9" key="1">
    <citation type="submission" date="2011-02" db="EMBL/GenBank/DDBJ databases">
        <authorList>
            <person name="Weinstock G."/>
            <person name="Sodergren E."/>
            <person name="Clifton S."/>
            <person name="Fulton L."/>
            <person name="Fulton B."/>
            <person name="Courtney L."/>
            <person name="Fronick C."/>
            <person name="Harrison M."/>
            <person name="Strong C."/>
            <person name="Farmer C."/>
            <person name="Delahaunty K."/>
            <person name="Markovic C."/>
            <person name="Hall O."/>
            <person name="Minx P."/>
            <person name="Tomlinson C."/>
            <person name="Mitreva M."/>
            <person name="Hou S."/>
            <person name="Chen J."/>
            <person name="Wollam A."/>
            <person name="Pepin K.H."/>
            <person name="Johnson M."/>
            <person name="Bhonagiri V."/>
            <person name="Zhang X."/>
            <person name="Suruliraj S."/>
            <person name="Warren W."/>
            <person name="Chinwalla A."/>
            <person name="Mardis E.R."/>
            <person name="Wilson R.K."/>
        </authorList>
    </citation>
    <scope>NUCLEOTIDE SEQUENCE [LARGE SCALE GENOMIC DNA]</scope>
    <source>
        <strain evidence="8 9">YIT 11859</strain>
    </source>
</reference>
<evidence type="ECO:0000256" key="4">
    <source>
        <dbReference type="ARBA" id="ARBA00022989"/>
    </source>
</evidence>
<dbReference type="OrthoDB" id="9156028at2"/>
<feature type="transmembrane region" description="Helical" evidence="6">
    <location>
        <begin position="148"/>
        <end position="170"/>
    </location>
</feature>
<feature type="transmembrane region" description="Helical" evidence="6">
    <location>
        <begin position="34"/>
        <end position="53"/>
    </location>
</feature>
<organism evidence="8 9">
    <name type="scientific">Parasutterella excrementihominis YIT 11859</name>
    <dbReference type="NCBI Taxonomy" id="762966"/>
    <lineage>
        <taxon>Bacteria</taxon>
        <taxon>Pseudomonadati</taxon>
        <taxon>Pseudomonadota</taxon>
        <taxon>Betaproteobacteria</taxon>
        <taxon>Burkholderiales</taxon>
        <taxon>Sutterellaceae</taxon>
        <taxon>Parasutterella</taxon>
    </lineage>
</organism>
<evidence type="ECO:0000256" key="1">
    <source>
        <dbReference type="ARBA" id="ARBA00004141"/>
    </source>
</evidence>
<dbReference type="AlphaFoldDB" id="F3QI12"/>
<dbReference type="GeneID" id="43348062"/>
<feature type="transmembrane region" description="Helical" evidence="6">
    <location>
        <begin position="122"/>
        <end position="142"/>
    </location>
</feature>
<feature type="transmembrane region" description="Helical" evidence="6">
    <location>
        <begin position="65"/>
        <end position="85"/>
    </location>
</feature>
<keyword evidence="9" id="KW-1185">Reference proteome</keyword>
<dbReference type="eggNOG" id="COG0697">
    <property type="taxonomic scope" value="Bacteria"/>
</dbReference>
<feature type="transmembrane region" description="Helical" evidence="6">
    <location>
        <begin position="91"/>
        <end position="115"/>
    </location>
</feature>
<evidence type="ECO:0000313" key="9">
    <source>
        <dbReference type="Proteomes" id="UP000005156"/>
    </source>
</evidence>
<keyword evidence="5 6" id="KW-0472">Membrane</keyword>
<evidence type="ECO:0000259" key="7">
    <source>
        <dbReference type="Pfam" id="PF00892"/>
    </source>
</evidence>
<evidence type="ECO:0000313" key="8">
    <source>
        <dbReference type="EMBL" id="EGG56833.1"/>
    </source>
</evidence>
<dbReference type="SUPFAM" id="SSF103481">
    <property type="entry name" value="Multidrug resistance efflux transporter EmrE"/>
    <property type="match status" value="2"/>
</dbReference>
<keyword evidence="3 6" id="KW-0812">Transmembrane</keyword>
<comment type="similarity">
    <text evidence="2">Belongs to the EamA transporter family.</text>
</comment>
<gene>
    <name evidence="8" type="ORF">HMPREF9439_00559</name>
</gene>
<name>F3QI12_9BURK</name>
<dbReference type="InterPro" id="IPR000620">
    <property type="entry name" value="EamA_dom"/>
</dbReference>
<dbReference type="EMBL" id="AFBP01000013">
    <property type="protein sequence ID" value="EGG56833.1"/>
    <property type="molecule type" value="Genomic_DNA"/>
</dbReference>
<protein>
    <submittedName>
        <fullName evidence="8">Putative membrane protein</fullName>
    </submittedName>
</protein>
<evidence type="ECO:0000256" key="2">
    <source>
        <dbReference type="ARBA" id="ARBA00007362"/>
    </source>
</evidence>
<dbReference type="HOGENOM" id="CLU_033863_9_2_4"/>
<proteinExistence type="inferred from homology"/>
<evidence type="ECO:0000256" key="3">
    <source>
        <dbReference type="ARBA" id="ARBA00022692"/>
    </source>
</evidence>
<dbReference type="PANTHER" id="PTHR32322:SF2">
    <property type="entry name" value="EAMA DOMAIN-CONTAINING PROTEIN"/>
    <property type="match status" value="1"/>
</dbReference>
<evidence type="ECO:0000256" key="5">
    <source>
        <dbReference type="ARBA" id="ARBA00023136"/>
    </source>
</evidence>
<sequence>MKNLRGPLLILLSSLLFSTTGTLQQVAPAGNTPIVITEIRMLLGAITLFLWCFFTKQFPFNMKKVAWKALFTAVIAVLLYQIFFFSSVGKLGVAVGSVISIATTPIWAAILAFLLYKSKPSFFWTIATFLAIIGVVLINSAGTSSGEAIGWALLLPILAGLSYAVEIIFIGQVVKNISPENAMLLEMSFVSLLLLPVIFFYPLDWIFTTQGILVSLGLGVITAGIAFPCFVGGLKLTSPIVAATLALTEPLMATALGIFFLHEPITMNMSIGIVCLISAVAVLVFENKKG</sequence>
<dbReference type="InterPro" id="IPR050638">
    <property type="entry name" value="AA-Vitamin_Transporters"/>
</dbReference>